<dbReference type="GO" id="GO:0031501">
    <property type="term" value="C:mannosyltransferase complex"/>
    <property type="evidence" value="ECO:0007669"/>
    <property type="project" value="TreeGrafter"/>
</dbReference>
<feature type="transmembrane region" description="Helical" evidence="11">
    <location>
        <begin position="359"/>
        <end position="378"/>
    </location>
</feature>
<accession>A0A023X5C1</accession>
<keyword evidence="7" id="KW-0256">Endoplasmic reticulum</keyword>
<dbReference type="GO" id="GO:0000009">
    <property type="term" value="F:alpha-1,6-mannosyltransferase activity"/>
    <property type="evidence" value="ECO:0007669"/>
    <property type="project" value="InterPro"/>
</dbReference>
<protein>
    <submittedName>
        <fullName evidence="13">Dolichyl-phosphate-mannose-protein mannosyltransferase</fullName>
    </submittedName>
</protein>
<feature type="region of interest" description="Disordered" evidence="10">
    <location>
        <begin position="1"/>
        <end position="34"/>
    </location>
</feature>
<evidence type="ECO:0000256" key="8">
    <source>
        <dbReference type="ARBA" id="ARBA00022989"/>
    </source>
</evidence>
<keyword evidence="6 11" id="KW-0812">Transmembrane</keyword>
<sequence>MPHSRSLRRTSRYTGGRISAPETAGASSSRTVGSSGAGTGGLARLLASSWGFVLSVFLLSRAFFFVVGAVAVAALPQAEPAGDPLNPEGFLGYWANWDGAWYALISTEGYAARAPESTAFFPLYPMLLGLFVRLGGSVAFWGVLLSSLFTALALFFLYAIAEKLFGIREARFATLALAFFPTAFYLNAVYSEAPFLALSAGCFWAAYVRRDFLLAGVLGAFAAATRNLGVLLVLPLFFEWWRWRRDLGFRDLLFVGLVPAGLLAYAGYLWARFGDPLLFAWQQGDYWGRTLTNPSVTAAAAWESAVVGAEYLTRPAALFLDGSPAASLAASNALNLVTLAFLLVVLGAGFFVLPRGLSIMSAVMVLLPVLTPSPSFPLMSMPRFALGVFPVFLVLGFVLARGRVLSYAWLVAGALLGAALAALFVTWRWVA</sequence>
<dbReference type="KEGG" id="rrd:RradSPS_2128"/>
<dbReference type="HOGENOM" id="CLU_715348_0_0_11"/>
<evidence type="ECO:0000256" key="2">
    <source>
        <dbReference type="ARBA" id="ARBA00004687"/>
    </source>
</evidence>
<proteinExistence type="predicted"/>
<evidence type="ECO:0000256" key="4">
    <source>
        <dbReference type="ARBA" id="ARBA00022676"/>
    </source>
</evidence>
<feature type="transmembrane region" description="Helical" evidence="11">
    <location>
        <begin position="407"/>
        <end position="430"/>
    </location>
</feature>
<feature type="compositionally biased region" description="Basic residues" evidence="10">
    <location>
        <begin position="1"/>
        <end position="11"/>
    </location>
</feature>
<evidence type="ECO:0000313" key="14">
    <source>
        <dbReference type="Proteomes" id="UP000025229"/>
    </source>
</evidence>
<evidence type="ECO:0000256" key="11">
    <source>
        <dbReference type="SAM" id="Phobius"/>
    </source>
</evidence>
<dbReference type="AlphaFoldDB" id="A0A023X5C1"/>
<dbReference type="EMBL" id="CP007514">
    <property type="protein sequence ID" value="AHY47411.1"/>
    <property type="molecule type" value="Genomic_DNA"/>
</dbReference>
<dbReference type="PANTHER" id="PTHR12468">
    <property type="entry name" value="GPI MANNOSYLTRANSFERASE 2"/>
    <property type="match status" value="1"/>
</dbReference>
<feature type="transmembrane region" description="Helical" evidence="11">
    <location>
        <begin position="333"/>
        <end position="352"/>
    </location>
</feature>
<dbReference type="STRING" id="42256.RradSPS_2128"/>
<keyword evidence="4 13" id="KW-0328">Glycosyltransferase</keyword>
<dbReference type="InterPro" id="IPR038731">
    <property type="entry name" value="RgtA/B/C-like"/>
</dbReference>
<dbReference type="Proteomes" id="UP000025229">
    <property type="component" value="Chromosome"/>
</dbReference>
<feature type="transmembrane region" description="Helical" evidence="11">
    <location>
        <begin position="172"/>
        <end position="190"/>
    </location>
</feature>
<evidence type="ECO:0000256" key="7">
    <source>
        <dbReference type="ARBA" id="ARBA00022824"/>
    </source>
</evidence>
<feature type="transmembrane region" description="Helical" evidence="11">
    <location>
        <begin position="252"/>
        <end position="271"/>
    </location>
</feature>
<evidence type="ECO:0000256" key="1">
    <source>
        <dbReference type="ARBA" id="ARBA00004477"/>
    </source>
</evidence>
<evidence type="ECO:0000313" key="13">
    <source>
        <dbReference type="EMBL" id="AHY47411.1"/>
    </source>
</evidence>
<comment type="subcellular location">
    <subcellularLocation>
        <location evidence="1">Endoplasmic reticulum membrane</location>
        <topology evidence="1">Multi-pass membrane protein</topology>
    </subcellularLocation>
</comment>
<evidence type="ECO:0000256" key="6">
    <source>
        <dbReference type="ARBA" id="ARBA00022692"/>
    </source>
</evidence>
<dbReference type="InterPro" id="IPR007315">
    <property type="entry name" value="PIG-V/Gpi18"/>
</dbReference>
<dbReference type="PANTHER" id="PTHR12468:SF2">
    <property type="entry name" value="GPI MANNOSYLTRANSFERASE 2"/>
    <property type="match status" value="1"/>
</dbReference>
<dbReference type="GO" id="GO:0004376">
    <property type="term" value="F:GPI mannosyltransferase activity"/>
    <property type="evidence" value="ECO:0007669"/>
    <property type="project" value="InterPro"/>
</dbReference>
<keyword evidence="5 13" id="KW-0808">Transferase</keyword>
<gene>
    <name evidence="13" type="ORF">RradSPS_2128</name>
</gene>
<reference evidence="13 14" key="1">
    <citation type="submission" date="2014-03" db="EMBL/GenBank/DDBJ databases">
        <title>Complete genome sequence of the Radio-Resistant Rubrobacter radiotolerans RSPS-4.</title>
        <authorList>
            <person name="Egas C.C."/>
            <person name="Barroso C.C."/>
            <person name="Froufe H.J.C."/>
            <person name="Pacheco J.J."/>
            <person name="Albuquerque L.L."/>
            <person name="da Costa M.M.S."/>
        </authorList>
    </citation>
    <scope>NUCLEOTIDE SEQUENCE [LARGE SCALE GENOMIC DNA]</scope>
    <source>
        <strain evidence="13 14">RSPS-4</strain>
    </source>
</reference>
<organism evidence="13 14">
    <name type="scientific">Rubrobacter radiotolerans</name>
    <name type="common">Arthrobacter radiotolerans</name>
    <dbReference type="NCBI Taxonomy" id="42256"/>
    <lineage>
        <taxon>Bacteria</taxon>
        <taxon>Bacillati</taxon>
        <taxon>Actinomycetota</taxon>
        <taxon>Rubrobacteria</taxon>
        <taxon>Rubrobacterales</taxon>
        <taxon>Rubrobacteraceae</taxon>
        <taxon>Rubrobacter</taxon>
    </lineage>
</organism>
<dbReference type="GO" id="GO:0006506">
    <property type="term" value="P:GPI anchor biosynthetic process"/>
    <property type="evidence" value="ECO:0007669"/>
    <property type="project" value="UniProtKB-UniPathway"/>
</dbReference>
<keyword evidence="9 11" id="KW-0472">Membrane</keyword>
<dbReference type="eggNOG" id="COG5542">
    <property type="taxonomic scope" value="Bacteria"/>
</dbReference>
<keyword evidence="3" id="KW-0337">GPI-anchor biosynthesis</keyword>
<feature type="transmembrane region" description="Helical" evidence="11">
    <location>
        <begin position="138"/>
        <end position="160"/>
    </location>
</feature>
<evidence type="ECO:0000259" key="12">
    <source>
        <dbReference type="Pfam" id="PF13231"/>
    </source>
</evidence>
<dbReference type="Pfam" id="PF13231">
    <property type="entry name" value="PMT_2"/>
    <property type="match status" value="1"/>
</dbReference>
<feature type="transmembrane region" description="Helical" evidence="11">
    <location>
        <begin position="52"/>
        <end position="75"/>
    </location>
</feature>
<feature type="transmembrane region" description="Helical" evidence="11">
    <location>
        <begin position="213"/>
        <end position="240"/>
    </location>
</feature>
<evidence type="ECO:0000256" key="10">
    <source>
        <dbReference type="SAM" id="MobiDB-lite"/>
    </source>
</evidence>
<evidence type="ECO:0000256" key="9">
    <source>
        <dbReference type="ARBA" id="ARBA00023136"/>
    </source>
</evidence>
<evidence type="ECO:0000256" key="3">
    <source>
        <dbReference type="ARBA" id="ARBA00022502"/>
    </source>
</evidence>
<feature type="compositionally biased region" description="Low complexity" evidence="10">
    <location>
        <begin position="23"/>
        <end position="34"/>
    </location>
</feature>
<comment type="pathway">
    <text evidence="2">Glycolipid biosynthesis; glycosylphosphatidylinositol-anchor biosynthesis.</text>
</comment>
<feature type="domain" description="Glycosyltransferase RgtA/B/C/D-like" evidence="12">
    <location>
        <begin position="122"/>
        <end position="240"/>
    </location>
</feature>
<keyword evidence="14" id="KW-1185">Reference proteome</keyword>
<dbReference type="UniPathway" id="UPA00196"/>
<dbReference type="GO" id="GO:0016020">
    <property type="term" value="C:membrane"/>
    <property type="evidence" value="ECO:0007669"/>
    <property type="project" value="GOC"/>
</dbReference>
<feature type="transmembrane region" description="Helical" evidence="11">
    <location>
        <begin position="384"/>
        <end position="400"/>
    </location>
</feature>
<name>A0A023X5C1_RUBRA</name>
<evidence type="ECO:0000256" key="5">
    <source>
        <dbReference type="ARBA" id="ARBA00022679"/>
    </source>
</evidence>
<keyword evidence="8 11" id="KW-1133">Transmembrane helix</keyword>